<protein>
    <submittedName>
        <fullName evidence="2">Uncharacterized protein</fullName>
    </submittedName>
</protein>
<sequence>SKWLEIFPPPLQRARRALPRAPVEATSAPRLFCGRSCRDTRCFNLPRRINPTPKLPAQQSQASLQAGPAATGRDGHSAGHPDRNSPVPSRRRSTAGRRVALCSSSRPGAGRWHRKASRPPSSGCPVSPRSSHIHTFAPCIT</sequence>
<dbReference type="AlphaFoldDB" id="A0A8C0BJA0"/>
<organism evidence="2 3">
    <name type="scientific">Buteo japonicus</name>
    <dbReference type="NCBI Taxonomy" id="224669"/>
    <lineage>
        <taxon>Eukaryota</taxon>
        <taxon>Metazoa</taxon>
        <taxon>Chordata</taxon>
        <taxon>Craniata</taxon>
        <taxon>Vertebrata</taxon>
        <taxon>Euteleostomi</taxon>
        <taxon>Archelosauria</taxon>
        <taxon>Archosauria</taxon>
        <taxon>Dinosauria</taxon>
        <taxon>Saurischia</taxon>
        <taxon>Theropoda</taxon>
        <taxon>Coelurosauria</taxon>
        <taxon>Aves</taxon>
        <taxon>Neognathae</taxon>
        <taxon>Neoaves</taxon>
        <taxon>Telluraves</taxon>
        <taxon>Accipitrimorphae</taxon>
        <taxon>Accipitriformes</taxon>
        <taxon>Accipitridae</taxon>
        <taxon>Accipitrinae</taxon>
        <taxon>Buteo</taxon>
    </lineage>
</organism>
<feature type="compositionally biased region" description="Basic and acidic residues" evidence="1">
    <location>
        <begin position="73"/>
        <end position="83"/>
    </location>
</feature>
<reference evidence="2" key="2">
    <citation type="submission" date="2025-09" db="UniProtKB">
        <authorList>
            <consortium name="Ensembl"/>
        </authorList>
    </citation>
    <scope>IDENTIFICATION</scope>
</reference>
<evidence type="ECO:0000256" key="1">
    <source>
        <dbReference type="SAM" id="MobiDB-lite"/>
    </source>
</evidence>
<dbReference type="Proteomes" id="UP000694555">
    <property type="component" value="Unplaced"/>
</dbReference>
<dbReference type="Ensembl" id="ENSBJAT00000018584.1">
    <property type="protein sequence ID" value="ENSBJAP00000018087.1"/>
    <property type="gene ID" value="ENSBJAG00000011920.1"/>
</dbReference>
<name>A0A8C0BJA0_9AVES</name>
<evidence type="ECO:0000313" key="2">
    <source>
        <dbReference type="Ensembl" id="ENSBJAP00000018087.1"/>
    </source>
</evidence>
<reference evidence="2" key="1">
    <citation type="submission" date="2025-08" db="UniProtKB">
        <authorList>
            <consortium name="Ensembl"/>
        </authorList>
    </citation>
    <scope>IDENTIFICATION</scope>
</reference>
<feature type="region of interest" description="Disordered" evidence="1">
    <location>
        <begin position="47"/>
        <end position="141"/>
    </location>
</feature>
<keyword evidence="3" id="KW-1185">Reference proteome</keyword>
<feature type="compositionally biased region" description="Low complexity" evidence="1">
    <location>
        <begin position="55"/>
        <end position="70"/>
    </location>
</feature>
<accession>A0A8C0BJA0</accession>
<proteinExistence type="predicted"/>
<evidence type="ECO:0000313" key="3">
    <source>
        <dbReference type="Proteomes" id="UP000694555"/>
    </source>
</evidence>